<dbReference type="InterPro" id="IPR018163">
    <property type="entry name" value="Thr/Ala-tRNA-synth_IIc_edit"/>
</dbReference>
<dbReference type="RefSeq" id="WP_268941524.1">
    <property type="nucleotide sequence ID" value="NZ_JAPTYD010000007.1"/>
</dbReference>
<feature type="binding site" evidence="11">
    <location>
        <position position="681"/>
    </location>
    <ligand>
        <name>Zn(2+)</name>
        <dbReference type="ChEBI" id="CHEBI:29105"/>
    </ligand>
</feature>
<comment type="domain">
    <text evidence="11">Consists of three domains; the N-terminal catalytic domain, the editing domain and the C-terminal C-Ala domain. The editing domain removes incorrectly charged amino acids, while the C-Ala domain, along with tRNA(Ala), serves as a bridge to cooperatively bring together the editing and aminoacylation centers thus stimulating deacylation of misacylated tRNAs.</text>
</comment>
<dbReference type="Gene3D" id="6.10.250.550">
    <property type="match status" value="1"/>
</dbReference>
<keyword evidence="4 11" id="KW-0479">Metal-binding</keyword>
<evidence type="ECO:0000256" key="1">
    <source>
        <dbReference type="ARBA" id="ARBA00008226"/>
    </source>
</evidence>
<dbReference type="CDD" id="cd00673">
    <property type="entry name" value="AlaRS_core"/>
    <property type="match status" value="1"/>
</dbReference>
<comment type="caution">
    <text evidence="14">The sequence shown here is derived from an EMBL/GenBank/DDBJ whole genome shotgun (WGS) entry which is preliminary data.</text>
</comment>
<protein>
    <recommendedName>
        <fullName evidence="11">Alanine--tRNA ligase</fullName>
        <ecNumber evidence="11">6.1.1.7</ecNumber>
    </recommendedName>
    <alternativeName>
        <fullName evidence="11">Alanyl-tRNA synthetase</fullName>
        <shortName evidence="11">AlaRS</shortName>
    </alternativeName>
</protein>
<dbReference type="EC" id="6.1.1.7" evidence="11"/>
<evidence type="ECO:0000259" key="13">
    <source>
        <dbReference type="PROSITE" id="PS50860"/>
    </source>
</evidence>
<sequence>MPTLNDIRSTFLSFFERNGHRVVESSPLVPRNDPTLMFTNSGMVQFKNLFTGVETRDYKRATTAQKCVRAGGKHNDLDNVGYTARHHTFFEMLGNFSFGDYFKEGAIPFAWELLTKDFGIPKDRLLVTVYHTDDEAANIWKKVAGLTDDRIIRIPTSDNFWQMGPTGPCGPCTEIFYDHGDQIWGGPPGSADEDGDRFIEIWNLVFMQNEQFEDGSMRALDMQSIDTGMGLERIGALLQGKHDNYDTDLMRSLIEASAHATSNDPDGPGKVHHRVIADHLRSTSFLIADGVMPSNEGRGYVLRRIMRRAMRHAHMLGAQDPVMHKLVPALVRQMGAAYPELTRAQALIEETLRSEETRFRQTLDRGLRLLDDELARLPEGANLPGEAAFKLYDTYGFPLDLTQDALREQGRAVDTAGFDAAMAEQKAKARAAWAGSGESKDATIWYELAERHGATEFLGYDTEEAEGQVLALVADGAEVAEARQGQTVNLVVNQSPFYAESGGQVGDTGLIETETGAARVTDTRKVAGVFLHVAEVTTGTISRGQGATLLVDHDRRGAIRANHSATHLLHEALRRALGEHVAQRGSLNAPDRLRFDFSHNSAVSSEELARVEAEVNEFIRQNSPVETRIMTPDDARGLGAQALFGEKYGEEVRVVSMGRLADSGKGADGQTYSLELCGGTHVARTGDIGAFALLGDSASSAGVRRIEALTGQAALAHLRNSDSQLSEIAGILKAQAGDVVNRVKALADERKALANEVAQLKRQLAMGGGGSQAAKDIGGVKFIGRRVEGVGGKELGALVDEMKSQLGSGAVLVLAEAEGKATVAAGVTPDLVGRISAVTLVQTATAALGGKGGGGRPDRAQGGAPSLEAADSAIAEVEKLIEETA</sequence>
<reference evidence="14" key="1">
    <citation type="submission" date="2022-12" db="EMBL/GenBank/DDBJ databases">
        <title>Paracoccus sp. EF6 isolated from a lake water.</title>
        <authorList>
            <person name="Liu H."/>
        </authorList>
    </citation>
    <scope>NUCLEOTIDE SEQUENCE</scope>
    <source>
        <strain evidence="14">EF6</strain>
    </source>
</reference>
<dbReference type="PANTHER" id="PTHR11777">
    <property type="entry name" value="ALANYL-TRNA SYNTHETASE"/>
    <property type="match status" value="1"/>
</dbReference>
<feature type="domain" description="Alanyl-transfer RNA synthetases family profile" evidence="13">
    <location>
        <begin position="2"/>
        <end position="720"/>
    </location>
</feature>
<comment type="similarity">
    <text evidence="1 11">Belongs to the class-II aminoacyl-tRNA synthetase family.</text>
</comment>
<dbReference type="InterPro" id="IPR045864">
    <property type="entry name" value="aa-tRNA-synth_II/BPL/LPL"/>
</dbReference>
<evidence type="ECO:0000313" key="14">
    <source>
        <dbReference type="EMBL" id="MCZ0961544.1"/>
    </source>
</evidence>
<dbReference type="InterPro" id="IPR050058">
    <property type="entry name" value="Ala-tRNA_ligase"/>
</dbReference>
<dbReference type="Gene3D" id="3.30.930.10">
    <property type="entry name" value="Bira Bifunctional Protein, Domain 2"/>
    <property type="match status" value="1"/>
</dbReference>
<dbReference type="HAMAP" id="MF_00036_B">
    <property type="entry name" value="Ala_tRNA_synth_B"/>
    <property type="match status" value="1"/>
</dbReference>
<dbReference type="InterPro" id="IPR002318">
    <property type="entry name" value="Ala-tRNA-lgiase_IIc"/>
</dbReference>
<dbReference type="PANTHER" id="PTHR11777:SF9">
    <property type="entry name" value="ALANINE--TRNA LIGASE, CYTOPLASMIC"/>
    <property type="match status" value="1"/>
</dbReference>
<keyword evidence="6 11" id="KW-0862">Zinc</keyword>
<dbReference type="InterPro" id="IPR018165">
    <property type="entry name" value="Ala-tRNA-synth_IIc_core"/>
</dbReference>
<dbReference type="InterPro" id="IPR012947">
    <property type="entry name" value="tRNA_SAD"/>
</dbReference>
<accession>A0ABT4J355</accession>
<dbReference type="InterPro" id="IPR009000">
    <property type="entry name" value="Transl_B-barrel_sf"/>
</dbReference>
<keyword evidence="10 11" id="KW-0030">Aminoacyl-tRNA synthetase</keyword>
<evidence type="ECO:0000256" key="12">
    <source>
        <dbReference type="SAM" id="MobiDB-lite"/>
    </source>
</evidence>
<proteinExistence type="inferred from homology"/>
<dbReference type="Gene3D" id="2.40.30.130">
    <property type="match status" value="1"/>
</dbReference>
<dbReference type="GO" id="GO:0004813">
    <property type="term" value="F:alanine-tRNA ligase activity"/>
    <property type="evidence" value="ECO:0007669"/>
    <property type="project" value="UniProtKB-EC"/>
</dbReference>
<dbReference type="InterPro" id="IPR003156">
    <property type="entry name" value="DHHA1_dom"/>
</dbReference>
<dbReference type="Pfam" id="PF07973">
    <property type="entry name" value="tRNA_SAD"/>
    <property type="match status" value="1"/>
</dbReference>
<comment type="subcellular location">
    <subcellularLocation>
        <location evidence="11">Cytoplasm</location>
    </subcellularLocation>
</comment>
<evidence type="ECO:0000256" key="10">
    <source>
        <dbReference type="ARBA" id="ARBA00023146"/>
    </source>
</evidence>
<dbReference type="SUPFAM" id="SSF55186">
    <property type="entry name" value="ThrRS/AlaRS common domain"/>
    <property type="match status" value="1"/>
</dbReference>
<keyword evidence="2 11" id="KW-0820">tRNA-binding</keyword>
<dbReference type="NCBIfam" id="TIGR00344">
    <property type="entry name" value="alaS"/>
    <property type="match status" value="1"/>
</dbReference>
<evidence type="ECO:0000256" key="7">
    <source>
        <dbReference type="ARBA" id="ARBA00022840"/>
    </source>
</evidence>
<evidence type="ECO:0000256" key="2">
    <source>
        <dbReference type="ARBA" id="ARBA00022555"/>
    </source>
</evidence>
<evidence type="ECO:0000256" key="5">
    <source>
        <dbReference type="ARBA" id="ARBA00022741"/>
    </source>
</evidence>
<comment type="catalytic activity">
    <reaction evidence="11">
        <text>tRNA(Ala) + L-alanine + ATP = L-alanyl-tRNA(Ala) + AMP + diphosphate</text>
        <dbReference type="Rhea" id="RHEA:12540"/>
        <dbReference type="Rhea" id="RHEA-COMP:9657"/>
        <dbReference type="Rhea" id="RHEA-COMP:9923"/>
        <dbReference type="ChEBI" id="CHEBI:30616"/>
        <dbReference type="ChEBI" id="CHEBI:33019"/>
        <dbReference type="ChEBI" id="CHEBI:57972"/>
        <dbReference type="ChEBI" id="CHEBI:78442"/>
        <dbReference type="ChEBI" id="CHEBI:78497"/>
        <dbReference type="ChEBI" id="CHEBI:456215"/>
        <dbReference type="EC" id="6.1.1.7"/>
    </reaction>
</comment>
<organism evidence="14 15">
    <name type="scientific">Paracoccus benzoatiresistens</name>
    <dbReference type="NCBI Taxonomy" id="2997341"/>
    <lineage>
        <taxon>Bacteria</taxon>
        <taxon>Pseudomonadati</taxon>
        <taxon>Pseudomonadota</taxon>
        <taxon>Alphaproteobacteria</taxon>
        <taxon>Rhodobacterales</taxon>
        <taxon>Paracoccaceae</taxon>
        <taxon>Paracoccus</taxon>
    </lineage>
</organism>
<keyword evidence="15" id="KW-1185">Reference proteome</keyword>
<evidence type="ECO:0000256" key="9">
    <source>
        <dbReference type="ARBA" id="ARBA00022917"/>
    </source>
</evidence>
<evidence type="ECO:0000256" key="6">
    <source>
        <dbReference type="ARBA" id="ARBA00022833"/>
    </source>
</evidence>
<dbReference type="PRINTS" id="PR00980">
    <property type="entry name" value="TRNASYNTHALA"/>
</dbReference>
<comment type="cofactor">
    <cofactor evidence="11">
        <name>Zn(2+)</name>
        <dbReference type="ChEBI" id="CHEBI:29105"/>
    </cofactor>
    <text evidence="11">Binds 1 zinc ion per subunit.</text>
</comment>
<feature type="region of interest" description="Disordered" evidence="12">
    <location>
        <begin position="848"/>
        <end position="870"/>
    </location>
</feature>
<keyword evidence="9 11" id="KW-0648">Protein biosynthesis</keyword>
<dbReference type="Pfam" id="PF02272">
    <property type="entry name" value="DHHA1"/>
    <property type="match status" value="1"/>
</dbReference>
<keyword evidence="11" id="KW-0963">Cytoplasm</keyword>
<feature type="binding site" evidence="11">
    <location>
        <position position="567"/>
    </location>
    <ligand>
        <name>Zn(2+)</name>
        <dbReference type="ChEBI" id="CHEBI:29105"/>
    </ligand>
</feature>
<dbReference type="InterPro" id="IPR018164">
    <property type="entry name" value="Ala-tRNA-synth_IIc_N"/>
</dbReference>
<dbReference type="InterPro" id="IPR018162">
    <property type="entry name" value="Ala-tRNA-ligase_IIc_anticod-bd"/>
</dbReference>
<comment type="function">
    <text evidence="11">Catalyzes the attachment of alanine to tRNA(Ala) in a two-step reaction: alanine is first activated by ATP to form Ala-AMP and then transferred to the acceptor end of tRNA(Ala). Also edits incorrectly charged Ser-tRNA(Ala) and Gly-tRNA(Ala) via its editing domain.</text>
</comment>
<gene>
    <name evidence="11 14" type="primary">alaS</name>
    <name evidence="14" type="ORF">OU682_07925</name>
</gene>
<keyword evidence="7 11" id="KW-0067">ATP-binding</keyword>
<dbReference type="Gene3D" id="3.30.980.10">
    <property type="entry name" value="Threonyl-trna Synthetase, Chain A, domain 2"/>
    <property type="match status" value="1"/>
</dbReference>
<keyword evidence="5 11" id="KW-0547">Nucleotide-binding</keyword>
<name>A0ABT4J355_9RHOB</name>
<keyword evidence="8 11" id="KW-0694">RNA-binding</keyword>
<dbReference type="Gene3D" id="3.10.310.40">
    <property type="match status" value="1"/>
</dbReference>
<dbReference type="Gene3D" id="3.30.54.20">
    <property type="match status" value="1"/>
</dbReference>
<feature type="binding site" evidence="11">
    <location>
        <position position="563"/>
    </location>
    <ligand>
        <name>Zn(2+)</name>
        <dbReference type="ChEBI" id="CHEBI:29105"/>
    </ligand>
</feature>
<dbReference type="Proteomes" id="UP001149822">
    <property type="component" value="Unassembled WGS sequence"/>
</dbReference>
<evidence type="ECO:0000313" key="15">
    <source>
        <dbReference type="Proteomes" id="UP001149822"/>
    </source>
</evidence>
<dbReference type="PROSITE" id="PS50860">
    <property type="entry name" value="AA_TRNA_LIGASE_II_ALA"/>
    <property type="match status" value="1"/>
</dbReference>
<evidence type="ECO:0000256" key="8">
    <source>
        <dbReference type="ARBA" id="ARBA00022884"/>
    </source>
</evidence>
<evidence type="ECO:0000256" key="4">
    <source>
        <dbReference type="ARBA" id="ARBA00022723"/>
    </source>
</evidence>
<dbReference type="SUPFAM" id="SSF101353">
    <property type="entry name" value="Putative anticodon-binding domain of alanyl-tRNA synthetase (AlaRS)"/>
    <property type="match status" value="1"/>
</dbReference>
<dbReference type="SMART" id="SM00863">
    <property type="entry name" value="tRNA_SAD"/>
    <property type="match status" value="1"/>
</dbReference>
<dbReference type="SUPFAM" id="SSF50447">
    <property type="entry name" value="Translation proteins"/>
    <property type="match status" value="1"/>
</dbReference>
<feature type="binding site" evidence="11">
    <location>
        <position position="677"/>
    </location>
    <ligand>
        <name>Zn(2+)</name>
        <dbReference type="ChEBI" id="CHEBI:29105"/>
    </ligand>
</feature>
<dbReference type="InterPro" id="IPR023033">
    <property type="entry name" value="Ala_tRNA_ligase_euk/bac"/>
</dbReference>
<evidence type="ECO:0000256" key="11">
    <source>
        <dbReference type="HAMAP-Rule" id="MF_00036"/>
    </source>
</evidence>
<evidence type="ECO:0000256" key="3">
    <source>
        <dbReference type="ARBA" id="ARBA00022598"/>
    </source>
</evidence>
<keyword evidence="3 11" id="KW-0436">Ligase</keyword>
<dbReference type="EMBL" id="JAPTYD010000007">
    <property type="protein sequence ID" value="MCZ0961544.1"/>
    <property type="molecule type" value="Genomic_DNA"/>
</dbReference>
<dbReference type="SUPFAM" id="SSF55681">
    <property type="entry name" value="Class II aaRS and biotin synthetases"/>
    <property type="match status" value="1"/>
</dbReference>
<dbReference type="Pfam" id="PF01411">
    <property type="entry name" value="tRNA-synt_2c"/>
    <property type="match status" value="1"/>
</dbReference>